<proteinExistence type="predicted"/>
<evidence type="ECO:0000313" key="2">
    <source>
        <dbReference type="EMBL" id="CAG6450907.1"/>
    </source>
</evidence>
<accession>A0A8D8A9U9</accession>
<protein>
    <submittedName>
        <fullName evidence="2">(northern house mosquito) hypothetical protein</fullName>
    </submittedName>
</protein>
<dbReference type="AlphaFoldDB" id="A0A8D8A9U9"/>
<feature type="region of interest" description="Disordered" evidence="1">
    <location>
        <begin position="47"/>
        <end position="66"/>
    </location>
</feature>
<name>A0A8D8A9U9_CULPI</name>
<organism evidence="2">
    <name type="scientific">Culex pipiens</name>
    <name type="common">House mosquito</name>
    <dbReference type="NCBI Taxonomy" id="7175"/>
    <lineage>
        <taxon>Eukaryota</taxon>
        <taxon>Metazoa</taxon>
        <taxon>Ecdysozoa</taxon>
        <taxon>Arthropoda</taxon>
        <taxon>Hexapoda</taxon>
        <taxon>Insecta</taxon>
        <taxon>Pterygota</taxon>
        <taxon>Neoptera</taxon>
        <taxon>Endopterygota</taxon>
        <taxon>Diptera</taxon>
        <taxon>Nematocera</taxon>
        <taxon>Culicoidea</taxon>
        <taxon>Culicidae</taxon>
        <taxon>Culicinae</taxon>
        <taxon>Culicini</taxon>
        <taxon>Culex</taxon>
        <taxon>Culex</taxon>
    </lineage>
</organism>
<sequence length="133" mass="14621">MQKPLVQRCCLLVANRLTFLAEPAVPSNPMTLDAAALMAASIRHQQASRGASASSPSSGNAASSSRAYWVATSGSLSRSRLYRCGRRYRILLTSNRRWRSFVTNTTVGSDVDDVREVPTSDENMVNLCLRVVW</sequence>
<reference evidence="2" key="1">
    <citation type="submission" date="2021-05" db="EMBL/GenBank/DDBJ databases">
        <authorList>
            <person name="Alioto T."/>
            <person name="Alioto T."/>
            <person name="Gomez Garrido J."/>
        </authorList>
    </citation>
    <scope>NUCLEOTIDE SEQUENCE</scope>
</reference>
<evidence type="ECO:0000256" key="1">
    <source>
        <dbReference type="SAM" id="MobiDB-lite"/>
    </source>
</evidence>
<dbReference type="EMBL" id="HBUE01017254">
    <property type="protein sequence ID" value="CAG6450907.1"/>
    <property type="molecule type" value="Transcribed_RNA"/>
</dbReference>